<evidence type="ECO:0000256" key="4">
    <source>
        <dbReference type="ARBA" id="ARBA00022519"/>
    </source>
</evidence>
<dbReference type="AlphaFoldDB" id="A0A3N4ZZ60"/>
<dbReference type="GO" id="GO:0005886">
    <property type="term" value="C:plasma membrane"/>
    <property type="evidence" value="ECO:0007669"/>
    <property type="project" value="UniProtKB-SubCell"/>
</dbReference>
<dbReference type="Proteomes" id="UP000280726">
    <property type="component" value="Unassembled WGS sequence"/>
</dbReference>
<keyword evidence="3" id="KW-0813">Transport</keyword>
<comment type="subcellular location">
    <subcellularLocation>
        <location evidence="1">Cell inner membrane</location>
        <topology evidence="1">Multi-pass membrane protein</topology>
    </subcellularLocation>
</comment>
<sequence length="304" mass="33925">MSTEDTQTAMANARFVEQIHGDEHHEVVGAWALRPVGGRPSLNDYVRELHRRRHFVWADARARAFSGESGTLLGNAWLVVKPLLDGLTYYLIFGLLLQVSRGIDNYVGYLLVGVFLFSYTSRSLTGGASALVNGRNMIRGFSFPRATLPISVVIREAVGMVPVVTTMVALILLIPPHAEVTWRWALFPAVFALQTVFNTGLALIAARLTVHVPDLRNVLSFVTRLWLYGSAVMFSFDRFVTDERLLTALELNPAFLVLDISRDLLLYGADPAARSWLTLSAWALATFVVGLVFFWRAEDRYGHD</sequence>
<dbReference type="PROSITE" id="PS51012">
    <property type="entry name" value="ABC_TM2"/>
    <property type="match status" value="1"/>
</dbReference>
<keyword evidence="4" id="KW-0997">Cell inner membrane</keyword>
<evidence type="ECO:0000256" key="1">
    <source>
        <dbReference type="ARBA" id="ARBA00004429"/>
    </source>
</evidence>
<feature type="transmembrane region" description="Helical" evidence="5">
    <location>
        <begin position="83"/>
        <end position="100"/>
    </location>
</feature>
<keyword evidence="5" id="KW-0472">Membrane</keyword>
<evidence type="ECO:0000256" key="2">
    <source>
        <dbReference type="ARBA" id="ARBA00007783"/>
    </source>
</evidence>
<dbReference type="PANTHER" id="PTHR30413:SF8">
    <property type="entry name" value="TRANSPORT PERMEASE PROTEIN"/>
    <property type="match status" value="1"/>
</dbReference>
<keyword evidence="5" id="KW-1133">Transmembrane helix</keyword>
<comment type="similarity">
    <text evidence="2">Belongs to the ABC-2 integral membrane protein family.</text>
</comment>
<dbReference type="PANTHER" id="PTHR30413">
    <property type="entry name" value="INNER MEMBRANE TRANSPORT PERMEASE"/>
    <property type="match status" value="1"/>
</dbReference>
<keyword evidence="8" id="KW-1185">Reference proteome</keyword>
<feature type="domain" description="ABC transmembrane type-2" evidence="6">
    <location>
        <begin position="73"/>
        <end position="297"/>
    </location>
</feature>
<dbReference type="EMBL" id="RKRA01000001">
    <property type="protein sequence ID" value="RPF26355.1"/>
    <property type="molecule type" value="Genomic_DNA"/>
</dbReference>
<reference evidence="7 8" key="1">
    <citation type="submission" date="2018-11" db="EMBL/GenBank/DDBJ databases">
        <title>Sequencing the genomes of 1000 actinobacteria strains.</title>
        <authorList>
            <person name="Klenk H.-P."/>
        </authorList>
    </citation>
    <scope>NUCLEOTIDE SEQUENCE [LARGE SCALE GENOMIC DNA]</scope>
    <source>
        <strain evidence="7 8">DSM 14418</strain>
    </source>
</reference>
<feature type="transmembrane region" description="Helical" evidence="5">
    <location>
        <begin position="106"/>
        <end position="132"/>
    </location>
</feature>
<protein>
    <submittedName>
        <fullName evidence="7">Teichoic acid transport system permease protein</fullName>
    </submittedName>
</protein>
<evidence type="ECO:0000313" key="7">
    <source>
        <dbReference type="EMBL" id="RPF26355.1"/>
    </source>
</evidence>
<evidence type="ECO:0000256" key="3">
    <source>
        <dbReference type="ARBA" id="ARBA00022448"/>
    </source>
</evidence>
<evidence type="ECO:0000259" key="6">
    <source>
        <dbReference type="PROSITE" id="PS51012"/>
    </source>
</evidence>
<comment type="caution">
    <text evidence="7">The sequence shown here is derived from an EMBL/GenBank/DDBJ whole genome shotgun (WGS) entry which is preliminary data.</text>
</comment>
<accession>A0A3N4ZZ60</accession>
<dbReference type="GO" id="GO:0015920">
    <property type="term" value="P:lipopolysaccharide transport"/>
    <property type="evidence" value="ECO:0007669"/>
    <property type="project" value="TreeGrafter"/>
</dbReference>
<dbReference type="InterPro" id="IPR047817">
    <property type="entry name" value="ABC2_TM_bact-type"/>
</dbReference>
<name>A0A3N4ZZ60_9MICO</name>
<feature type="transmembrane region" description="Helical" evidence="5">
    <location>
        <begin position="153"/>
        <end position="174"/>
    </location>
</feature>
<evidence type="ECO:0000313" key="8">
    <source>
        <dbReference type="Proteomes" id="UP000280726"/>
    </source>
</evidence>
<organism evidence="7 8">
    <name type="scientific">Georgenia muralis</name>
    <dbReference type="NCBI Taxonomy" id="154117"/>
    <lineage>
        <taxon>Bacteria</taxon>
        <taxon>Bacillati</taxon>
        <taxon>Actinomycetota</taxon>
        <taxon>Actinomycetes</taxon>
        <taxon>Micrococcales</taxon>
        <taxon>Bogoriellaceae</taxon>
        <taxon>Georgenia</taxon>
    </lineage>
</organism>
<proteinExistence type="inferred from homology"/>
<evidence type="ECO:0000256" key="5">
    <source>
        <dbReference type="SAM" id="Phobius"/>
    </source>
</evidence>
<keyword evidence="4" id="KW-1003">Cell membrane</keyword>
<feature type="transmembrane region" description="Helical" evidence="5">
    <location>
        <begin position="218"/>
        <end position="236"/>
    </location>
</feature>
<feature type="transmembrane region" description="Helical" evidence="5">
    <location>
        <begin position="276"/>
        <end position="295"/>
    </location>
</feature>
<keyword evidence="5" id="KW-0812">Transmembrane</keyword>
<gene>
    <name evidence="7" type="ORF">EDD32_0794</name>
</gene>
<feature type="transmembrane region" description="Helical" evidence="5">
    <location>
        <begin position="186"/>
        <end position="206"/>
    </location>
</feature>